<dbReference type="PANTHER" id="PTHR10094">
    <property type="entry name" value="STEROL CARRIER PROTEIN 2 SCP-2 FAMILY PROTEIN"/>
    <property type="match status" value="1"/>
</dbReference>
<gene>
    <name evidence="2" type="ORF">UFOPK2399_01307</name>
</gene>
<protein>
    <submittedName>
        <fullName evidence="2">Unannotated protein</fullName>
    </submittedName>
</protein>
<organism evidence="2">
    <name type="scientific">freshwater metagenome</name>
    <dbReference type="NCBI Taxonomy" id="449393"/>
    <lineage>
        <taxon>unclassified sequences</taxon>
        <taxon>metagenomes</taxon>
        <taxon>ecological metagenomes</taxon>
    </lineage>
</organism>
<dbReference type="AlphaFoldDB" id="A0A6J6PX56"/>
<dbReference type="EMBL" id="CAEZXP010000004">
    <property type="protein sequence ID" value="CAB4700384.1"/>
    <property type="molecule type" value="Genomic_DNA"/>
</dbReference>
<feature type="domain" description="SCP2" evidence="1">
    <location>
        <begin position="12"/>
        <end position="100"/>
    </location>
</feature>
<accession>A0A6J6PX56</accession>
<reference evidence="2" key="1">
    <citation type="submission" date="2020-05" db="EMBL/GenBank/DDBJ databases">
        <authorList>
            <person name="Chiriac C."/>
            <person name="Salcher M."/>
            <person name="Ghai R."/>
            <person name="Kavagutti S V."/>
        </authorList>
    </citation>
    <scope>NUCLEOTIDE SEQUENCE</scope>
</reference>
<dbReference type="InterPro" id="IPR036527">
    <property type="entry name" value="SCP2_sterol-bd_dom_sf"/>
</dbReference>
<dbReference type="PANTHER" id="PTHR10094:SF25">
    <property type="entry name" value="SCP2 STEROL-BINDING DOMAIN-CONTAINING PROTEIN 1"/>
    <property type="match status" value="1"/>
</dbReference>
<dbReference type="Gene3D" id="3.30.1050.10">
    <property type="entry name" value="SCP2 sterol-binding domain"/>
    <property type="match status" value="1"/>
</dbReference>
<sequence>MDIRAFFESLPAKADPADIAGIDNTYCFVIENTGTWNVTIRDSSVTVGEGEAAADTTFRLSAETFEKLADGKQNPMMAYMTGKLKVEGDLGAATKLQHLF</sequence>
<evidence type="ECO:0000259" key="1">
    <source>
        <dbReference type="Pfam" id="PF02036"/>
    </source>
</evidence>
<dbReference type="InterPro" id="IPR003033">
    <property type="entry name" value="SCP2_sterol-bd_dom"/>
</dbReference>
<dbReference type="GO" id="GO:0005829">
    <property type="term" value="C:cytosol"/>
    <property type="evidence" value="ECO:0007669"/>
    <property type="project" value="TreeGrafter"/>
</dbReference>
<name>A0A6J6PX56_9ZZZZ</name>
<evidence type="ECO:0000313" key="2">
    <source>
        <dbReference type="EMBL" id="CAB4700384.1"/>
    </source>
</evidence>
<proteinExistence type="predicted"/>
<dbReference type="Pfam" id="PF02036">
    <property type="entry name" value="SCP2"/>
    <property type="match status" value="1"/>
</dbReference>
<dbReference type="SUPFAM" id="SSF55718">
    <property type="entry name" value="SCP-like"/>
    <property type="match status" value="1"/>
</dbReference>